<dbReference type="AlphaFoldDB" id="A0A9Q3UK77"/>
<sequence length="231" mass="26214">MKWFLPHLDDTEAILNNAILYNNVVLLPNIPWNAATAFVLYDISQYAATLGVTLVRLLSIDEGDVPSFCDVVWQRFERNKCIVEQFLAAQSTYRRESLKAILIDRKSNDALGLGLFDAFQLISLSKFLSESIDACFTLQNVTLLLGFEYFLTKSSNTRLIGACHENLLNSSQFTHHQDGVYRLNNFNNKELVRHALKCVCRVSPHFEVVESTLKAPLKQYPSFEAFVSAVQ</sequence>
<comment type="caution">
    <text evidence="1">The sequence shown here is derived from an EMBL/GenBank/DDBJ whole genome shotgun (WGS) entry which is preliminary data.</text>
</comment>
<gene>
    <name evidence="1" type="ORF">IB292_25285</name>
</gene>
<reference evidence="1" key="1">
    <citation type="submission" date="2020-09" db="EMBL/GenBank/DDBJ databases">
        <title>Genome sequence of Vibrio parahaemolyticus isolates.</title>
        <authorList>
            <person name="Hammerl J.A."/>
            <person name="Strauch E."/>
        </authorList>
    </citation>
    <scope>NUCLEOTIDE SEQUENCE</scope>
    <source>
        <strain evidence="1">17-VB00146</strain>
    </source>
</reference>
<evidence type="ECO:0000313" key="1">
    <source>
        <dbReference type="EMBL" id="MCC3808321.1"/>
    </source>
</evidence>
<organism evidence="1 2">
    <name type="scientific">Vibrio parahaemolyticus</name>
    <dbReference type="NCBI Taxonomy" id="670"/>
    <lineage>
        <taxon>Bacteria</taxon>
        <taxon>Pseudomonadati</taxon>
        <taxon>Pseudomonadota</taxon>
        <taxon>Gammaproteobacteria</taxon>
        <taxon>Vibrionales</taxon>
        <taxon>Vibrionaceae</taxon>
        <taxon>Vibrio</taxon>
    </lineage>
</organism>
<accession>A0A9Q3UK77</accession>
<protein>
    <submittedName>
        <fullName evidence="1">Uncharacterized protein</fullName>
    </submittedName>
</protein>
<dbReference type="Proteomes" id="UP000726777">
    <property type="component" value="Unassembled WGS sequence"/>
</dbReference>
<evidence type="ECO:0000313" key="2">
    <source>
        <dbReference type="Proteomes" id="UP000726777"/>
    </source>
</evidence>
<proteinExistence type="predicted"/>
<name>A0A9Q3UK77_VIBPH</name>
<dbReference type="EMBL" id="JACVHL010000046">
    <property type="protein sequence ID" value="MCC3808321.1"/>
    <property type="molecule type" value="Genomic_DNA"/>
</dbReference>
<dbReference type="RefSeq" id="WP_191685858.1">
    <property type="nucleotide sequence ID" value="NZ_CP064041.1"/>
</dbReference>